<dbReference type="Gene3D" id="3.30.420.10">
    <property type="entry name" value="Ribonuclease H-like superfamily/Ribonuclease H"/>
    <property type="match status" value="1"/>
</dbReference>
<name>A0A426TW05_9CHLR</name>
<dbReference type="SUPFAM" id="SSF53098">
    <property type="entry name" value="Ribonuclease H-like"/>
    <property type="match status" value="1"/>
</dbReference>
<comment type="caution">
    <text evidence="2">The sequence shown here is derived from an EMBL/GenBank/DDBJ whole genome shotgun (WGS) entry which is preliminary data.</text>
</comment>
<dbReference type="InterPro" id="IPR036397">
    <property type="entry name" value="RNaseH_sf"/>
</dbReference>
<dbReference type="Proteomes" id="UP000280307">
    <property type="component" value="Unassembled WGS sequence"/>
</dbReference>
<evidence type="ECO:0000259" key="1">
    <source>
        <dbReference type="PROSITE" id="PS50879"/>
    </source>
</evidence>
<dbReference type="Pfam" id="PF00075">
    <property type="entry name" value="RNase_H"/>
    <property type="match status" value="1"/>
</dbReference>
<evidence type="ECO:0000313" key="3">
    <source>
        <dbReference type="Proteomes" id="UP000280307"/>
    </source>
</evidence>
<reference evidence="2 3" key="1">
    <citation type="submission" date="2018-12" db="EMBL/GenBank/DDBJ databases">
        <title>Genome Sequence of Candidatus Viridilinea halotolerans isolated from saline sulfide-rich spring.</title>
        <authorList>
            <person name="Grouzdev D.S."/>
            <person name="Burganskaya E.I."/>
            <person name="Krutkina M.S."/>
            <person name="Sukhacheva M.V."/>
            <person name="Gorlenko V.M."/>
        </authorList>
    </citation>
    <scope>NUCLEOTIDE SEQUENCE [LARGE SCALE GENOMIC DNA]</scope>
    <source>
        <strain evidence="2">Chok-6</strain>
    </source>
</reference>
<dbReference type="EMBL" id="RSAS01000605">
    <property type="protein sequence ID" value="RRR69647.1"/>
    <property type="molecule type" value="Genomic_DNA"/>
</dbReference>
<accession>A0A426TW05</accession>
<dbReference type="GO" id="GO:0004523">
    <property type="term" value="F:RNA-DNA hybrid ribonuclease activity"/>
    <property type="evidence" value="ECO:0007669"/>
    <property type="project" value="InterPro"/>
</dbReference>
<evidence type="ECO:0000313" key="2">
    <source>
        <dbReference type="EMBL" id="RRR69647.1"/>
    </source>
</evidence>
<dbReference type="PROSITE" id="PS50879">
    <property type="entry name" value="RNASE_H_1"/>
    <property type="match status" value="1"/>
</dbReference>
<gene>
    <name evidence="2" type="ORF">EI684_15095</name>
</gene>
<dbReference type="AlphaFoldDB" id="A0A426TW05"/>
<proteinExistence type="predicted"/>
<dbReference type="GO" id="GO:0003676">
    <property type="term" value="F:nucleic acid binding"/>
    <property type="evidence" value="ECO:0007669"/>
    <property type="project" value="InterPro"/>
</dbReference>
<dbReference type="InterPro" id="IPR012337">
    <property type="entry name" value="RNaseH-like_sf"/>
</dbReference>
<protein>
    <recommendedName>
        <fullName evidence="1">RNase H type-1 domain-containing protein</fullName>
    </recommendedName>
</protein>
<feature type="domain" description="RNase H type-1" evidence="1">
    <location>
        <begin position="1"/>
        <end position="134"/>
    </location>
</feature>
<organism evidence="2 3">
    <name type="scientific">Candidatus Viridilinea halotolerans</name>
    <dbReference type="NCBI Taxonomy" id="2491704"/>
    <lineage>
        <taxon>Bacteria</taxon>
        <taxon>Bacillati</taxon>
        <taxon>Chloroflexota</taxon>
        <taxon>Chloroflexia</taxon>
        <taxon>Chloroflexales</taxon>
        <taxon>Chloroflexineae</taxon>
        <taxon>Oscillochloridaceae</taxon>
        <taxon>Candidatus Viridilinea</taxon>
    </lineage>
</organism>
<dbReference type="InterPro" id="IPR002156">
    <property type="entry name" value="RNaseH_domain"/>
</dbReference>
<sequence>MHVDIYSDGSRLDPAGPVGWACEVVSQGRRWYASGLLRSASIILAEAHAAHQGVALALRVGAIDLDLFLDAQVVLDLVAGRSQHLLTDPALATCVSQLQQWHTTIPLRLHKVKAHTGGCSGNTWVDGEARRVLQVLRPRRRG</sequence>